<protein>
    <recommendedName>
        <fullName evidence="2">Jacalin-type lectin domain-containing protein</fullName>
    </recommendedName>
</protein>
<keyword evidence="4" id="KW-1185">Reference proteome</keyword>
<dbReference type="PROSITE" id="PS51752">
    <property type="entry name" value="JACALIN_LECTIN"/>
    <property type="match status" value="1"/>
</dbReference>
<evidence type="ECO:0000313" key="4">
    <source>
        <dbReference type="Proteomes" id="UP000237271"/>
    </source>
</evidence>
<evidence type="ECO:0000313" key="3">
    <source>
        <dbReference type="EMBL" id="POM70657.1"/>
    </source>
</evidence>
<dbReference type="SUPFAM" id="SSF51101">
    <property type="entry name" value="Mannose-binding lectins"/>
    <property type="match status" value="1"/>
</dbReference>
<dbReference type="InterPro" id="IPR036404">
    <property type="entry name" value="Jacalin-like_lectin_dom_sf"/>
</dbReference>
<dbReference type="SMART" id="SM00915">
    <property type="entry name" value="Jacalin"/>
    <property type="match status" value="1"/>
</dbReference>
<dbReference type="OrthoDB" id="107091at2759"/>
<reference evidence="3 4" key="1">
    <citation type="journal article" date="2017" name="Genome Biol. Evol.">
        <title>Phytophthora megakarya and P. palmivora, closely related causal agents of cacao black pod rot, underwent increases in genome sizes and gene numbers by different mechanisms.</title>
        <authorList>
            <person name="Ali S.S."/>
            <person name="Shao J."/>
            <person name="Lary D.J."/>
            <person name="Kronmiller B."/>
            <person name="Shen D."/>
            <person name="Strem M.D."/>
            <person name="Amoako-Attah I."/>
            <person name="Akrofi A.Y."/>
            <person name="Begoude B.A."/>
            <person name="Ten Hoopen G.M."/>
            <person name="Coulibaly K."/>
            <person name="Kebe B.I."/>
            <person name="Melnick R.L."/>
            <person name="Guiltinan M.J."/>
            <person name="Tyler B.M."/>
            <person name="Meinhardt L.W."/>
            <person name="Bailey B.A."/>
        </authorList>
    </citation>
    <scope>NUCLEOTIDE SEQUENCE [LARGE SCALE GENOMIC DNA]</scope>
    <source>
        <strain evidence="4">sbr112.9</strain>
    </source>
</reference>
<feature type="chain" id="PRO_5015201552" description="Jacalin-type lectin domain-containing protein" evidence="1">
    <location>
        <begin position="20"/>
        <end position="175"/>
    </location>
</feature>
<gene>
    <name evidence="3" type="ORF">PHPALM_12871</name>
</gene>
<feature type="domain" description="Jacalin-type lectin" evidence="2">
    <location>
        <begin position="25"/>
        <end position="166"/>
    </location>
</feature>
<dbReference type="Proteomes" id="UP000237271">
    <property type="component" value="Unassembled WGS sequence"/>
</dbReference>
<dbReference type="PROSITE" id="PS51257">
    <property type="entry name" value="PROKAR_LIPOPROTEIN"/>
    <property type="match status" value="1"/>
</dbReference>
<sequence>MKFVYQVLATVVLAASCIAALEEGVRLGESFGEPHGRKYSDLDLVRPAQTVQSISIRSGKRVDAVILEITDPSGQSSTLHHGGGGGDKNTLLLREDEYVTSWEAQWGNDGDRIQYIVFTTNKGNSIKGGRPTGNIGKESAPEGYQLGGFMGYAGRELDQAGAIWTSIKPVHSQSP</sequence>
<dbReference type="AlphaFoldDB" id="A0A2P4XYM8"/>
<keyword evidence="1" id="KW-0732">Signal</keyword>
<name>A0A2P4XYM8_9STRA</name>
<feature type="signal peptide" evidence="1">
    <location>
        <begin position="1"/>
        <end position="19"/>
    </location>
</feature>
<evidence type="ECO:0000256" key="1">
    <source>
        <dbReference type="SAM" id="SignalP"/>
    </source>
</evidence>
<comment type="caution">
    <text evidence="3">The sequence shown here is derived from an EMBL/GenBank/DDBJ whole genome shotgun (WGS) entry which is preliminary data.</text>
</comment>
<dbReference type="InterPro" id="IPR001229">
    <property type="entry name" value="Jacalin-like_lectin_dom"/>
</dbReference>
<proteinExistence type="predicted"/>
<evidence type="ECO:0000259" key="2">
    <source>
        <dbReference type="PROSITE" id="PS51752"/>
    </source>
</evidence>
<organism evidence="3 4">
    <name type="scientific">Phytophthora palmivora</name>
    <dbReference type="NCBI Taxonomy" id="4796"/>
    <lineage>
        <taxon>Eukaryota</taxon>
        <taxon>Sar</taxon>
        <taxon>Stramenopiles</taxon>
        <taxon>Oomycota</taxon>
        <taxon>Peronosporomycetes</taxon>
        <taxon>Peronosporales</taxon>
        <taxon>Peronosporaceae</taxon>
        <taxon>Phytophthora</taxon>
    </lineage>
</organism>
<accession>A0A2P4XYM8</accession>
<dbReference type="Gene3D" id="2.100.10.30">
    <property type="entry name" value="Jacalin-like lectin domain"/>
    <property type="match status" value="1"/>
</dbReference>
<dbReference type="Pfam" id="PF01419">
    <property type="entry name" value="Jacalin"/>
    <property type="match status" value="1"/>
</dbReference>
<dbReference type="EMBL" id="NCKW01006862">
    <property type="protein sequence ID" value="POM70657.1"/>
    <property type="molecule type" value="Genomic_DNA"/>
</dbReference>